<dbReference type="AlphaFoldDB" id="A0A0F9P136"/>
<dbReference type="EMBL" id="LAZR01006096">
    <property type="protein sequence ID" value="KKM94770.1"/>
    <property type="molecule type" value="Genomic_DNA"/>
</dbReference>
<protein>
    <submittedName>
        <fullName evidence="1">Uncharacterized protein</fullName>
    </submittedName>
</protein>
<accession>A0A0F9P136</accession>
<proteinExistence type="predicted"/>
<gene>
    <name evidence="1" type="ORF">LCGC14_1195070</name>
</gene>
<comment type="caution">
    <text evidence="1">The sequence shown here is derived from an EMBL/GenBank/DDBJ whole genome shotgun (WGS) entry which is preliminary data.</text>
</comment>
<evidence type="ECO:0000313" key="1">
    <source>
        <dbReference type="EMBL" id="KKM94770.1"/>
    </source>
</evidence>
<sequence length="74" mass="8255">MADDKFKCFVHDLGFDDLDDFREHIANEVHTHTGVSLCNQCGISTEYEFTGKLAKGKYPALCKDCKSALVEGLK</sequence>
<organism evidence="1">
    <name type="scientific">marine sediment metagenome</name>
    <dbReference type="NCBI Taxonomy" id="412755"/>
    <lineage>
        <taxon>unclassified sequences</taxon>
        <taxon>metagenomes</taxon>
        <taxon>ecological metagenomes</taxon>
    </lineage>
</organism>
<name>A0A0F9P136_9ZZZZ</name>
<reference evidence="1" key="1">
    <citation type="journal article" date="2015" name="Nature">
        <title>Complex archaea that bridge the gap between prokaryotes and eukaryotes.</title>
        <authorList>
            <person name="Spang A."/>
            <person name="Saw J.H."/>
            <person name="Jorgensen S.L."/>
            <person name="Zaremba-Niedzwiedzka K."/>
            <person name="Martijn J."/>
            <person name="Lind A.E."/>
            <person name="van Eijk R."/>
            <person name="Schleper C."/>
            <person name="Guy L."/>
            <person name="Ettema T.J."/>
        </authorList>
    </citation>
    <scope>NUCLEOTIDE SEQUENCE</scope>
</reference>